<dbReference type="EMBL" id="JBICCN010000056">
    <property type="protein sequence ID" value="KAL3097135.1"/>
    <property type="molecule type" value="Genomic_DNA"/>
</dbReference>
<keyword evidence="3" id="KW-1185">Reference proteome</keyword>
<accession>A0ABD2K311</accession>
<reference evidence="2 3" key="1">
    <citation type="submission" date="2024-10" db="EMBL/GenBank/DDBJ databases">
        <authorList>
            <person name="Kim D."/>
        </authorList>
    </citation>
    <scope>NUCLEOTIDE SEQUENCE [LARGE SCALE GENOMIC DNA]</scope>
    <source>
        <strain evidence="2">Taebaek</strain>
    </source>
</reference>
<dbReference type="InterPro" id="IPR002053">
    <property type="entry name" value="Glyco_hydro_25"/>
</dbReference>
<proteinExistence type="inferred from homology"/>
<sequence length="177" mass="20294">MSQNICTFDISHHEGEINWKKCASGTHLLIVGLKPISNPSAEAQADQKAGFDQDKDFVAIDVEKDFDKGAVKSAFTENLVELWSNNNEKVPTKLYIYTNWDGWNSLVDTEHDDFFEQYPLWVGHHVPNWEHAEPKKPRPWANKKAKMWQYSADGTVNGINPAEKVDMNVIQWDDSFD</sequence>
<dbReference type="Proteomes" id="UP001620645">
    <property type="component" value="Unassembled WGS sequence"/>
</dbReference>
<comment type="similarity">
    <text evidence="1">Belongs to the glycosyl hydrolase 25 family.</text>
</comment>
<evidence type="ECO:0000313" key="3">
    <source>
        <dbReference type="Proteomes" id="UP001620645"/>
    </source>
</evidence>
<protein>
    <submittedName>
        <fullName evidence="2">Uncharacterized protein</fullName>
    </submittedName>
</protein>
<dbReference type="Pfam" id="PF01183">
    <property type="entry name" value="Glyco_hydro_25"/>
    <property type="match status" value="1"/>
</dbReference>
<gene>
    <name evidence="2" type="ORF">niasHS_002851</name>
</gene>
<evidence type="ECO:0000313" key="2">
    <source>
        <dbReference type="EMBL" id="KAL3097135.1"/>
    </source>
</evidence>
<dbReference type="InterPro" id="IPR017853">
    <property type="entry name" value="GH"/>
</dbReference>
<dbReference type="GO" id="GO:0006950">
    <property type="term" value="P:response to stress"/>
    <property type="evidence" value="ECO:0007669"/>
    <property type="project" value="UniProtKB-ARBA"/>
</dbReference>
<name>A0ABD2K311_HETSC</name>
<dbReference type="Gene3D" id="3.20.20.80">
    <property type="entry name" value="Glycosidases"/>
    <property type="match status" value="1"/>
</dbReference>
<dbReference type="SUPFAM" id="SSF51445">
    <property type="entry name" value="(Trans)glycosidases"/>
    <property type="match status" value="1"/>
</dbReference>
<dbReference type="AlphaFoldDB" id="A0ABD2K311"/>
<organism evidence="2 3">
    <name type="scientific">Heterodera schachtii</name>
    <name type="common">Sugarbeet cyst nematode worm</name>
    <name type="synonym">Tylenchus schachtii</name>
    <dbReference type="NCBI Taxonomy" id="97005"/>
    <lineage>
        <taxon>Eukaryota</taxon>
        <taxon>Metazoa</taxon>
        <taxon>Ecdysozoa</taxon>
        <taxon>Nematoda</taxon>
        <taxon>Chromadorea</taxon>
        <taxon>Rhabditida</taxon>
        <taxon>Tylenchina</taxon>
        <taxon>Tylenchomorpha</taxon>
        <taxon>Tylenchoidea</taxon>
        <taxon>Heteroderidae</taxon>
        <taxon>Heteroderinae</taxon>
        <taxon>Heterodera</taxon>
    </lineage>
</organism>
<comment type="caution">
    <text evidence="2">The sequence shown here is derived from an EMBL/GenBank/DDBJ whole genome shotgun (WGS) entry which is preliminary data.</text>
</comment>
<evidence type="ECO:0000256" key="1">
    <source>
        <dbReference type="ARBA" id="ARBA00010646"/>
    </source>
</evidence>